<evidence type="ECO:0000256" key="1">
    <source>
        <dbReference type="SAM" id="Phobius"/>
    </source>
</evidence>
<evidence type="ECO:0000313" key="4">
    <source>
        <dbReference type="Proteomes" id="UP000597301"/>
    </source>
</evidence>
<feature type="transmembrane region" description="Helical" evidence="1">
    <location>
        <begin position="47"/>
        <end position="74"/>
    </location>
</feature>
<evidence type="ECO:0000259" key="2">
    <source>
        <dbReference type="Pfam" id="PF09335"/>
    </source>
</evidence>
<dbReference type="RefSeq" id="WP_188640380.1">
    <property type="nucleotide sequence ID" value="NZ_BMHM01000006.1"/>
</dbReference>
<feature type="transmembrane region" description="Helical" evidence="1">
    <location>
        <begin position="158"/>
        <end position="178"/>
    </location>
</feature>
<reference evidence="4" key="1">
    <citation type="journal article" date="2019" name="Int. J. Syst. Evol. Microbiol.">
        <title>The Global Catalogue of Microorganisms (GCM) 10K type strain sequencing project: providing services to taxonomists for standard genome sequencing and annotation.</title>
        <authorList>
            <consortium name="The Broad Institute Genomics Platform"/>
            <consortium name="The Broad Institute Genome Sequencing Center for Infectious Disease"/>
            <person name="Wu L."/>
            <person name="Ma J."/>
        </authorList>
    </citation>
    <scope>NUCLEOTIDE SEQUENCE [LARGE SCALE GENOMIC DNA]</scope>
    <source>
        <strain evidence="4">CGMCC 1.15122</strain>
    </source>
</reference>
<organism evidence="3 4">
    <name type="scientific">Vreelandella lutescens</name>
    <dbReference type="NCBI Taxonomy" id="1602943"/>
    <lineage>
        <taxon>Bacteria</taxon>
        <taxon>Pseudomonadati</taxon>
        <taxon>Pseudomonadota</taxon>
        <taxon>Gammaproteobacteria</taxon>
        <taxon>Oceanospirillales</taxon>
        <taxon>Halomonadaceae</taxon>
        <taxon>Vreelandella</taxon>
    </lineage>
</organism>
<gene>
    <name evidence="3" type="ORF">GCM10011382_30870</name>
</gene>
<keyword evidence="1" id="KW-0812">Transmembrane</keyword>
<feature type="transmembrane region" description="Helical" evidence="1">
    <location>
        <begin position="80"/>
        <end position="101"/>
    </location>
</feature>
<keyword evidence="4" id="KW-1185">Reference proteome</keyword>
<name>A0ABQ1PJ09_9GAMM</name>
<sequence>MPKFSLYSWRWAAGFAVLAMVAYVWLWYSPDLMAFKRWAATMSHHPVVIVSVMGAMALTLAIGLPGSIGLWLIAPFYPPLVATLMLTVSSVAGAWGAYLLAAQVGERWEPKGLTLKVMETLKARSDLLTQCAMRVLPGFPHSVINFAAGLGQIDLGRYLLAALLGLSVKWAVYSSAIYGALEAIEEEDALQADVMLPLLALTLLLLAGAWYRRRLETARQSSS</sequence>
<evidence type="ECO:0000313" key="3">
    <source>
        <dbReference type="EMBL" id="GGC98132.1"/>
    </source>
</evidence>
<comment type="caution">
    <text evidence="3">The sequence shown here is derived from an EMBL/GenBank/DDBJ whole genome shotgun (WGS) entry which is preliminary data.</text>
</comment>
<protein>
    <recommendedName>
        <fullName evidence="2">VTT domain-containing protein</fullName>
    </recommendedName>
</protein>
<dbReference type="EMBL" id="BMHM01000006">
    <property type="protein sequence ID" value="GGC98132.1"/>
    <property type="molecule type" value="Genomic_DNA"/>
</dbReference>
<dbReference type="Pfam" id="PF09335">
    <property type="entry name" value="VTT_dom"/>
    <property type="match status" value="1"/>
</dbReference>
<proteinExistence type="predicted"/>
<feature type="transmembrane region" description="Helical" evidence="1">
    <location>
        <begin position="6"/>
        <end position="26"/>
    </location>
</feature>
<dbReference type="InterPro" id="IPR032816">
    <property type="entry name" value="VTT_dom"/>
</dbReference>
<feature type="domain" description="VTT" evidence="2">
    <location>
        <begin position="65"/>
        <end position="178"/>
    </location>
</feature>
<dbReference type="Proteomes" id="UP000597301">
    <property type="component" value="Unassembled WGS sequence"/>
</dbReference>
<feature type="transmembrane region" description="Helical" evidence="1">
    <location>
        <begin position="190"/>
        <end position="211"/>
    </location>
</feature>
<keyword evidence="1" id="KW-1133">Transmembrane helix</keyword>
<keyword evidence="1" id="KW-0472">Membrane</keyword>
<accession>A0ABQ1PJ09</accession>